<dbReference type="GO" id="GO:0044539">
    <property type="term" value="P:long-chain fatty acid import into cell"/>
    <property type="evidence" value="ECO:0007669"/>
    <property type="project" value="TreeGrafter"/>
</dbReference>
<dbReference type="EMBL" id="CAJOBG010000010">
    <property type="protein sequence ID" value="CAF3734995.1"/>
    <property type="molecule type" value="Genomic_DNA"/>
</dbReference>
<dbReference type="GO" id="GO:0004467">
    <property type="term" value="F:long-chain fatty acid-CoA ligase activity"/>
    <property type="evidence" value="ECO:0007669"/>
    <property type="project" value="TreeGrafter"/>
</dbReference>
<dbReference type="AlphaFoldDB" id="A0A818XC53"/>
<dbReference type="PANTHER" id="PTHR43107">
    <property type="entry name" value="LONG-CHAIN FATTY ACID TRANSPORT PROTEIN"/>
    <property type="match status" value="1"/>
</dbReference>
<evidence type="ECO:0000313" key="6">
    <source>
        <dbReference type="Proteomes" id="UP000663866"/>
    </source>
</evidence>
<keyword evidence="4" id="KW-0067">ATP-binding</keyword>
<keyword evidence="6" id="KW-1185">Reference proteome</keyword>
<keyword evidence="3" id="KW-0547">Nucleotide-binding</keyword>
<dbReference type="GO" id="GO:0005886">
    <property type="term" value="C:plasma membrane"/>
    <property type="evidence" value="ECO:0007669"/>
    <property type="project" value="TreeGrafter"/>
</dbReference>
<dbReference type="GO" id="GO:0005324">
    <property type="term" value="F:long-chain fatty acid transmembrane transporter activity"/>
    <property type="evidence" value="ECO:0007669"/>
    <property type="project" value="TreeGrafter"/>
</dbReference>
<dbReference type="PANTHER" id="PTHR43107:SF15">
    <property type="entry name" value="FATTY ACID TRANSPORT PROTEIN 3, ISOFORM A"/>
    <property type="match status" value="1"/>
</dbReference>
<evidence type="ECO:0000256" key="4">
    <source>
        <dbReference type="ARBA" id="ARBA00022840"/>
    </source>
</evidence>
<dbReference type="GO" id="GO:0005789">
    <property type="term" value="C:endoplasmic reticulum membrane"/>
    <property type="evidence" value="ECO:0007669"/>
    <property type="project" value="TreeGrafter"/>
</dbReference>
<proteinExistence type="inferred from homology"/>
<evidence type="ECO:0000256" key="1">
    <source>
        <dbReference type="ARBA" id="ARBA00006432"/>
    </source>
</evidence>
<evidence type="ECO:0000256" key="2">
    <source>
        <dbReference type="ARBA" id="ARBA00022598"/>
    </source>
</evidence>
<reference evidence="5" key="1">
    <citation type="submission" date="2021-02" db="EMBL/GenBank/DDBJ databases">
        <authorList>
            <person name="Nowell W R."/>
        </authorList>
    </citation>
    <scope>NUCLEOTIDE SEQUENCE</scope>
</reference>
<dbReference type="Proteomes" id="UP000663866">
    <property type="component" value="Unassembled WGS sequence"/>
</dbReference>
<organism evidence="5 6">
    <name type="scientific">Rotaria magnacalcarata</name>
    <dbReference type="NCBI Taxonomy" id="392030"/>
    <lineage>
        <taxon>Eukaryota</taxon>
        <taxon>Metazoa</taxon>
        <taxon>Spiralia</taxon>
        <taxon>Gnathifera</taxon>
        <taxon>Rotifera</taxon>
        <taxon>Eurotatoria</taxon>
        <taxon>Bdelloidea</taxon>
        <taxon>Philodinida</taxon>
        <taxon>Philodinidae</taxon>
        <taxon>Rotaria</taxon>
    </lineage>
</organism>
<evidence type="ECO:0000256" key="3">
    <source>
        <dbReference type="ARBA" id="ARBA00022741"/>
    </source>
</evidence>
<gene>
    <name evidence="5" type="ORF">OVN521_LOCUS214</name>
</gene>
<evidence type="ECO:0000313" key="5">
    <source>
        <dbReference type="EMBL" id="CAF3734995.1"/>
    </source>
</evidence>
<protein>
    <submittedName>
        <fullName evidence="5">Uncharacterized protein</fullName>
    </submittedName>
</protein>
<sequence length="87" mass="10308">MAVMLDDPAITTELIKLVQELKTQGLPSYARPCFIRTYKVKKTAFQDEAYDLNRVTDPVYYLNQQKQTYQRLTPEIYDLILQEEIKF</sequence>
<accession>A0A818XC53</accession>
<keyword evidence="2" id="KW-0436">Ligase</keyword>
<comment type="similarity">
    <text evidence="1">Belongs to the ATP-dependent AMP-binding enzyme family.</text>
</comment>
<comment type="caution">
    <text evidence="5">The sequence shown here is derived from an EMBL/GenBank/DDBJ whole genome shotgun (WGS) entry which is preliminary data.</text>
</comment>
<dbReference type="GO" id="GO:0005524">
    <property type="term" value="F:ATP binding"/>
    <property type="evidence" value="ECO:0007669"/>
    <property type="project" value="UniProtKB-KW"/>
</dbReference>
<name>A0A818XC53_9BILA</name>